<organism evidence="16 17">
    <name type="scientific">Flavobacterium terrigena</name>
    <dbReference type="NCBI Taxonomy" id="402734"/>
    <lineage>
        <taxon>Bacteria</taxon>
        <taxon>Pseudomonadati</taxon>
        <taxon>Bacteroidota</taxon>
        <taxon>Flavobacteriia</taxon>
        <taxon>Flavobacteriales</taxon>
        <taxon>Flavobacteriaceae</taxon>
        <taxon>Flavobacterium</taxon>
    </lineage>
</organism>
<dbReference type="AlphaFoldDB" id="A0A1H6XLF0"/>
<dbReference type="CDD" id="cd00354">
    <property type="entry name" value="FBPase"/>
    <property type="match status" value="1"/>
</dbReference>
<keyword evidence="7 12" id="KW-0378">Hydrolase</keyword>
<feature type="binding site" evidence="12">
    <location>
        <position position="107"/>
    </location>
    <ligand>
        <name>Mg(2+)</name>
        <dbReference type="ChEBI" id="CHEBI:18420"/>
        <label>1</label>
    </ligand>
</feature>
<feature type="binding site" evidence="12">
    <location>
        <position position="294"/>
    </location>
    <ligand>
        <name>Mg(2+)</name>
        <dbReference type="ChEBI" id="CHEBI:18420"/>
        <label>2</label>
    </ligand>
</feature>
<evidence type="ECO:0000259" key="15">
    <source>
        <dbReference type="Pfam" id="PF18913"/>
    </source>
</evidence>
<proteinExistence type="inferred from homology"/>
<keyword evidence="8 12" id="KW-0460">Magnesium</keyword>
<dbReference type="Pfam" id="PF00316">
    <property type="entry name" value="FBPase"/>
    <property type="match status" value="1"/>
</dbReference>
<dbReference type="Gene3D" id="3.30.540.10">
    <property type="entry name" value="Fructose-1,6-Bisphosphatase, subunit A, domain 1"/>
    <property type="match status" value="1"/>
</dbReference>
<dbReference type="Proteomes" id="UP000199702">
    <property type="component" value="Unassembled WGS sequence"/>
</dbReference>
<comment type="pathway">
    <text evidence="2">Carbohydrate biosynthesis; Calvin cycle.</text>
</comment>
<dbReference type="InterPro" id="IPR028343">
    <property type="entry name" value="FBPtase"/>
</dbReference>
<dbReference type="PANTHER" id="PTHR11556:SF35">
    <property type="entry name" value="SEDOHEPTULOSE-1,7-BISPHOSPHATASE, CHLOROPLASTIC"/>
    <property type="match status" value="1"/>
</dbReference>
<dbReference type="GO" id="GO:0006002">
    <property type="term" value="P:fructose 6-phosphate metabolic process"/>
    <property type="evidence" value="ECO:0007669"/>
    <property type="project" value="TreeGrafter"/>
</dbReference>
<comment type="subunit">
    <text evidence="12">Homotetramer.</text>
</comment>
<keyword evidence="17" id="KW-1185">Reference proteome</keyword>
<keyword evidence="9 12" id="KW-0119">Carbohydrate metabolism</keyword>
<dbReference type="GO" id="GO:0030388">
    <property type="term" value="P:fructose 1,6-bisphosphate metabolic process"/>
    <property type="evidence" value="ECO:0007669"/>
    <property type="project" value="TreeGrafter"/>
</dbReference>
<evidence type="ECO:0000256" key="2">
    <source>
        <dbReference type="ARBA" id="ARBA00005215"/>
    </source>
</evidence>
<name>A0A1H6XLF0_9FLAO</name>
<evidence type="ECO:0000313" key="16">
    <source>
        <dbReference type="EMBL" id="SEJ27567.1"/>
    </source>
</evidence>
<keyword evidence="6 12" id="KW-0479">Metal-binding</keyword>
<dbReference type="FunFam" id="3.30.540.10:FF:000002">
    <property type="entry name" value="Fructose-1,6-bisphosphatase class 1"/>
    <property type="match status" value="1"/>
</dbReference>
<dbReference type="PANTHER" id="PTHR11556">
    <property type="entry name" value="FRUCTOSE-1,6-BISPHOSPHATASE-RELATED"/>
    <property type="match status" value="1"/>
</dbReference>
<feature type="binding site" evidence="12">
    <location>
        <position position="133"/>
    </location>
    <ligand>
        <name>Mg(2+)</name>
        <dbReference type="ChEBI" id="CHEBI:18420"/>
        <label>1</label>
    </ligand>
</feature>
<dbReference type="NCBIfam" id="NF006778">
    <property type="entry name" value="PRK09293.1-1"/>
    <property type="match status" value="1"/>
</dbReference>
<dbReference type="STRING" id="402734.SAMN05660918_2838"/>
<evidence type="ECO:0000259" key="14">
    <source>
        <dbReference type="Pfam" id="PF00316"/>
    </source>
</evidence>
<dbReference type="Gene3D" id="3.40.190.80">
    <property type="match status" value="1"/>
</dbReference>
<dbReference type="InterPro" id="IPR000146">
    <property type="entry name" value="FBPase_class-1"/>
</dbReference>
<gene>
    <name evidence="12" type="primary">fbp</name>
    <name evidence="16" type="ORF">SAMN05660918_2838</name>
</gene>
<accession>A0A1H6XLF0</accession>
<evidence type="ECO:0000313" key="17">
    <source>
        <dbReference type="Proteomes" id="UP000199702"/>
    </source>
</evidence>
<feature type="binding site" evidence="12">
    <location>
        <position position="131"/>
    </location>
    <ligand>
        <name>Mg(2+)</name>
        <dbReference type="ChEBI" id="CHEBI:18420"/>
        <label>2</label>
    </ligand>
</feature>
<feature type="domain" description="Fructose-1-6-bisphosphatase class 1 C-terminal" evidence="15">
    <location>
        <begin position="218"/>
        <end position="346"/>
    </location>
</feature>
<protein>
    <recommendedName>
        <fullName evidence="10 12">Fructose-1,6-bisphosphatase class 1</fullName>
        <shortName evidence="12">FBPase class 1</shortName>
        <ecNumber evidence="4 12">3.1.3.11</ecNumber>
    </recommendedName>
    <alternativeName>
        <fullName evidence="11 12">D-fructose-1,6-bisphosphate 1-phosphohydrolase class 1</fullName>
    </alternativeName>
</protein>
<evidence type="ECO:0000256" key="6">
    <source>
        <dbReference type="ARBA" id="ARBA00022723"/>
    </source>
</evidence>
<dbReference type="InterPro" id="IPR044015">
    <property type="entry name" value="FBPase_C_dom"/>
</dbReference>
<dbReference type="GO" id="GO:0005986">
    <property type="term" value="P:sucrose biosynthetic process"/>
    <property type="evidence" value="ECO:0007669"/>
    <property type="project" value="TreeGrafter"/>
</dbReference>
<reference evidence="17" key="1">
    <citation type="submission" date="2016-10" db="EMBL/GenBank/DDBJ databases">
        <authorList>
            <person name="Varghese N."/>
            <person name="Submissions S."/>
        </authorList>
    </citation>
    <scope>NUCLEOTIDE SEQUENCE [LARGE SCALE GENOMIC DNA]</scope>
    <source>
        <strain evidence="17">DSM 17934</strain>
    </source>
</reference>
<evidence type="ECO:0000256" key="4">
    <source>
        <dbReference type="ARBA" id="ARBA00013093"/>
    </source>
</evidence>
<dbReference type="GO" id="GO:0006094">
    <property type="term" value="P:gluconeogenesis"/>
    <property type="evidence" value="ECO:0007669"/>
    <property type="project" value="UniProtKB-UniRule"/>
</dbReference>
<dbReference type="PROSITE" id="PS00124">
    <property type="entry name" value="FBPASE"/>
    <property type="match status" value="1"/>
</dbReference>
<dbReference type="PRINTS" id="PR00115">
    <property type="entry name" value="F16BPHPHTASE"/>
</dbReference>
<evidence type="ECO:0000256" key="7">
    <source>
        <dbReference type="ARBA" id="ARBA00022801"/>
    </source>
</evidence>
<dbReference type="EMBL" id="FNYA01000008">
    <property type="protein sequence ID" value="SEJ27567.1"/>
    <property type="molecule type" value="Genomic_DNA"/>
</dbReference>
<comment type="subcellular location">
    <subcellularLocation>
        <location evidence="12">Cytoplasm</location>
    </subcellularLocation>
</comment>
<dbReference type="HAMAP" id="MF_01855">
    <property type="entry name" value="FBPase_class1"/>
    <property type="match status" value="1"/>
</dbReference>
<feature type="binding site" evidence="12">
    <location>
        <position position="131"/>
    </location>
    <ligand>
        <name>Mg(2+)</name>
        <dbReference type="ChEBI" id="CHEBI:18420"/>
        <label>1</label>
    </ligand>
</feature>
<feature type="domain" description="Fructose-1-6-bisphosphatase class I N-terminal" evidence="14">
    <location>
        <begin position="20"/>
        <end position="213"/>
    </location>
</feature>
<evidence type="ECO:0000256" key="13">
    <source>
        <dbReference type="RuleBase" id="RU000508"/>
    </source>
</evidence>
<comment type="cofactor">
    <cofactor evidence="12">
        <name>Mg(2+)</name>
        <dbReference type="ChEBI" id="CHEBI:18420"/>
    </cofactor>
    <text evidence="12">Binds 2 magnesium ions per subunit.</text>
</comment>
<feature type="binding site" evidence="12">
    <location>
        <begin position="134"/>
        <end position="137"/>
    </location>
    <ligand>
        <name>substrate</name>
    </ligand>
</feature>
<evidence type="ECO:0000256" key="12">
    <source>
        <dbReference type="HAMAP-Rule" id="MF_01855"/>
    </source>
</evidence>
<evidence type="ECO:0000256" key="9">
    <source>
        <dbReference type="ARBA" id="ARBA00023277"/>
    </source>
</evidence>
<comment type="caution">
    <text evidence="12">Lacks conserved residue(s) required for the propagation of feature annotation.</text>
</comment>
<comment type="catalytic activity">
    <reaction evidence="1 12">
        <text>beta-D-fructose 1,6-bisphosphate + H2O = beta-D-fructose 6-phosphate + phosphate</text>
        <dbReference type="Rhea" id="RHEA:11064"/>
        <dbReference type="ChEBI" id="CHEBI:15377"/>
        <dbReference type="ChEBI" id="CHEBI:32966"/>
        <dbReference type="ChEBI" id="CHEBI:43474"/>
        <dbReference type="ChEBI" id="CHEBI:57634"/>
        <dbReference type="EC" id="3.1.3.11"/>
    </reaction>
</comment>
<feature type="binding site" evidence="12">
    <location>
        <position position="134"/>
    </location>
    <ligand>
        <name>Mg(2+)</name>
        <dbReference type="ChEBI" id="CHEBI:18420"/>
        <label>2</label>
    </ligand>
</feature>
<dbReference type="Pfam" id="PF18913">
    <property type="entry name" value="FBPase_C"/>
    <property type="match status" value="1"/>
</dbReference>
<evidence type="ECO:0000256" key="11">
    <source>
        <dbReference type="ARBA" id="ARBA00081210"/>
    </source>
</evidence>
<feature type="binding site" evidence="12">
    <location>
        <position position="288"/>
    </location>
    <ligand>
        <name>substrate</name>
    </ligand>
</feature>
<evidence type="ECO:0000256" key="1">
    <source>
        <dbReference type="ARBA" id="ARBA00001273"/>
    </source>
</evidence>
<evidence type="ECO:0000256" key="10">
    <source>
        <dbReference type="ARBA" id="ARBA00072069"/>
    </source>
</evidence>
<dbReference type="InterPro" id="IPR033391">
    <property type="entry name" value="FBPase_N"/>
</dbReference>
<dbReference type="GO" id="GO:0000287">
    <property type="term" value="F:magnesium ion binding"/>
    <property type="evidence" value="ECO:0007669"/>
    <property type="project" value="UniProtKB-UniRule"/>
</dbReference>
<feature type="binding site" evidence="12">
    <location>
        <position position="258"/>
    </location>
    <ligand>
        <name>substrate</name>
    </ligand>
</feature>
<dbReference type="EC" id="3.1.3.11" evidence="4 12"/>
<dbReference type="PIRSF" id="PIRSF500210">
    <property type="entry name" value="FBPtase"/>
    <property type="match status" value="1"/>
</dbReference>
<evidence type="ECO:0000256" key="8">
    <source>
        <dbReference type="ARBA" id="ARBA00022842"/>
    </source>
</evidence>
<sequence>MRKFAVQFNSIDFVMEERNKTLGEFIIENQKAHQYSSGELSKIINSIRLAAKVVNYKVNKAGLVDIVGAAGDQNIQGEDQQKLDVYANEVFIQTLINREIVCGIASEENDEFITVEGLDKSHNNKYVVLMDPLDGSSNIDVNVSVGTIFSVYKRVSPIGTPVTLEDFLQPGTAQVAAGYVVYGTSTMLVYTTGHGVNGFTLNPAIGTFYLSHPNMKFPEKGNIYSVNEGNYIQFPQGVKDYIKYCQAEEEDRPYTSRYIGSLVSDFHRNMIKGGIYIYPTSSKAPKGKLRLLYECNPMAFIAEQAGGKSSDGFTRTMETIPTELHQRVPFFCGVEAMVEKAEEFMKNAK</sequence>
<evidence type="ECO:0000256" key="3">
    <source>
        <dbReference type="ARBA" id="ARBA00010941"/>
    </source>
</evidence>
<dbReference type="GO" id="GO:0005829">
    <property type="term" value="C:cytosol"/>
    <property type="evidence" value="ECO:0007669"/>
    <property type="project" value="TreeGrafter"/>
</dbReference>
<dbReference type="SUPFAM" id="SSF56655">
    <property type="entry name" value="Carbohydrate phosphatase"/>
    <property type="match status" value="1"/>
</dbReference>
<comment type="similarity">
    <text evidence="3 12 13">Belongs to the FBPase class 1 family.</text>
</comment>
<dbReference type="FunFam" id="3.40.190.80:FF:000001">
    <property type="entry name" value="Fructose-1,6-bisphosphatase class 1"/>
    <property type="match status" value="1"/>
</dbReference>
<dbReference type="GO" id="GO:0006000">
    <property type="term" value="P:fructose metabolic process"/>
    <property type="evidence" value="ECO:0007669"/>
    <property type="project" value="TreeGrafter"/>
</dbReference>
<feature type="binding site" evidence="12">
    <location>
        <position position="227"/>
    </location>
    <ligand>
        <name>substrate</name>
    </ligand>
</feature>
<keyword evidence="5 12" id="KW-0963">Cytoplasm</keyword>
<dbReference type="GO" id="GO:0042132">
    <property type="term" value="F:fructose 1,6-bisphosphate 1-phosphatase activity"/>
    <property type="evidence" value="ECO:0007669"/>
    <property type="project" value="UniProtKB-UniRule"/>
</dbReference>
<evidence type="ECO:0000256" key="5">
    <source>
        <dbReference type="ARBA" id="ARBA00022490"/>
    </source>
</evidence>
<dbReference type="InterPro" id="IPR020548">
    <property type="entry name" value="Fructose_bisphosphatase_AS"/>
</dbReference>
<dbReference type="PIRSF" id="PIRSF000904">
    <property type="entry name" value="FBPtase_SBPase"/>
    <property type="match status" value="1"/>
</dbReference>